<gene>
    <name evidence="1" type="ORF">UV61_C0005G0009</name>
</gene>
<sequence>MTKIFYDHLVLIDEIFVEIETLEMSKAEKQTAKKLVDDLVHQRMLILILDLLPKAAHNEFLVRFHRVPFDITLFQFLDEKSNLDIKREIVKLAQELKLEIKQDLKKHTLNKSF</sequence>
<dbReference type="AlphaFoldDB" id="A0A0G1FJF0"/>
<dbReference type="EMBL" id="LCFD01000005">
    <property type="protein sequence ID" value="KKS86988.1"/>
    <property type="molecule type" value="Genomic_DNA"/>
</dbReference>
<organism evidence="1 2">
    <name type="scientific">Candidatus Gottesmanbacteria bacterium GW2011_GWB1_43_11</name>
    <dbReference type="NCBI Taxonomy" id="1618446"/>
    <lineage>
        <taxon>Bacteria</taxon>
        <taxon>Candidatus Gottesmaniibacteriota</taxon>
    </lineage>
</organism>
<proteinExistence type="predicted"/>
<accession>A0A0G1FJF0</accession>
<evidence type="ECO:0000313" key="1">
    <source>
        <dbReference type="EMBL" id="KKS86988.1"/>
    </source>
</evidence>
<protein>
    <submittedName>
        <fullName evidence="1">Uncharacterized protein</fullName>
    </submittedName>
</protein>
<reference evidence="1 2" key="1">
    <citation type="journal article" date="2015" name="Nature">
        <title>rRNA introns, odd ribosomes, and small enigmatic genomes across a large radiation of phyla.</title>
        <authorList>
            <person name="Brown C.T."/>
            <person name="Hug L.A."/>
            <person name="Thomas B.C."/>
            <person name="Sharon I."/>
            <person name="Castelle C.J."/>
            <person name="Singh A."/>
            <person name="Wilkins M.J."/>
            <person name="Williams K.H."/>
            <person name="Banfield J.F."/>
        </authorList>
    </citation>
    <scope>NUCLEOTIDE SEQUENCE [LARGE SCALE GENOMIC DNA]</scope>
</reference>
<name>A0A0G1FJF0_9BACT</name>
<evidence type="ECO:0000313" key="2">
    <source>
        <dbReference type="Proteomes" id="UP000034050"/>
    </source>
</evidence>
<comment type="caution">
    <text evidence="1">The sequence shown here is derived from an EMBL/GenBank/DDBJ whole genome shotgun (WGS) entry which is preliminary data.</text>
</comment>
<dbReference type="STRING" id="1618446.UV61_C0005G0009"/>
<dbReference type="Proteomes" id="UP000034050">
    <property type="component" value="Unassembled WGS sequence"/>
</dbReference>